<dbReference type="Proteomes" id="UP000499080">
    <property type="component" value="Unassembled WGS sequence"/>
</dbReference>
<gene>
    <name evidence="1" type="ORF">AVEN_83846_1</name>
</gene>
<evidence type="ECO:0000313" key="2">
    <source>
        <dbReference type="Proteomes" id="UP000499080"/>
    </source>
</evidence>
<reference evidence="1 2" key="1">
    <citation type="journal article" date="2019" name="Sci. Rep.">
        <title>Orb-weaving spider Araneus ventricosus genome elucidates the spidroin gene catalogue.</title>
        <authorList>
            <person name="Kono N."/>
            <person name="Nakamura H."/>
            <person name="Ohtoshi R."/>
            <person name="Moran D.A.P."/>
            <person name="Shinohara A."/>
            <person name="Yoshida Y."/>
            <person name="Fujiwara M."/>
            <person name="Mori M."/>
            <person name="Tomita M."/>
            <person name="Arakawa K."/>
        </authorList>
    </citation>
    <scope>NUCLEOTIDE SEQUENCE [LARGE SCALE GENOMIC DNA]</scope>
</reference>
<sequence length="82" mass="9059">MRATSRVPVDGTAIASDVRASSCPERKTRWKADLQICSNQLILVDGTANASDVRASSCPERKTRWKVVRDDDFGVYSVVEES</sequence>
<name>A0A4Y2RZ13_ARAVE</name>
<dbReference type="EMBL" id="BGPR01018823">
    <property type="protein sequence ID" value="GBN80235.1"/>
    <property type="molecule type" value="Genomic_DNA"/>
</dbReference>
<comment type="caution">
    <text evidence="1">The sequence shown here is derived from an EMBL/GenBank/DDBJ whole genome shotgun (WGS) entry which is preliminary data.</text>
</comment>
<dbReference type="AlphaFoldDB" id="A0A4Y2RZ13"/>
<proteinExistence type="predicted"/>
<keyword evidence="2" id="KW-1185">Reference proteome</keyword>
<protein>
    <submittedName>
        <fullName evidence="1">Uncharacterized protein</fullName>
    </submittedName>
</protein>
<organism evidence="1 2">
    <name type="scientific">Araneus ventricosus</name>
    <name type="common">Orbweaver spider</name>
    <name type="synonym">Epeira ventricosa</name>
    <dbReference type="NCBI Taxonomy" id="182803"/>
    <lineage>
        <taxon>Eukaryota</taxon>
        <taxon>Metazoa</taxon>
        <taxon>Ecdysozoa</taxon>
        <taxon>Arthropoda</taxon>
        <taxon>Chelicerata</taxon>
        <taxon>Arachnida</taxon>
        <taxon>Araneae</taxon>
        <taxon>Araneomorphae</taxon>
        <taxon>Entelegynae</taxon>
        <taxon>Araneoidea</taxon>
        <taxon>Araneidae</taxon>
        <taxon>Araneus</taxon>
    </lineage>
</organism>
<accession>A0A4Y2RZ13</accession>
<evidence type="ECO:0000313" key="1">
    <source>
        <dbReference type="EMBL" id="GBN80235.1"/>
    </source>
</evidence>